<reference evidence="1" key="1">
    <citation type="submission" date="2020-08" db="EMBL/GenBank/DDBJ databases">
        <title>Multicomponent nature underlies the extraordinary mechanical properties of spider dragline silk.</title>
        <authorList>
            <person name="Kono N."/>
            <person name="Nakamura H."/>
            <person name="Mori M."/>
            <person name="Yoshida Y."/>
            <person name="Ohtoshi R."/>
            <person name="Malay A.D."/>
            <person name="Moran D.A.P."/>
            <person name="Tomita M."/>
            <person name="Numata K."/>
            <person name="Arakawa K."/>
        </authorList>
    </citation>
    <scope>NUCLEOTIDE SEQUENCE</scope>
</reference>
<evidence type="ECO:0000313" key="2">
    <source>
        <dbReference type="Proteomes" id="UP000887013"/>
    </source>
</evidence>
<dbReference type="EMBL" id="BMAW01130577">
    <property type="protein sequence ID" value="GFU35670.1"/>
    <property type="molecule type" value="Genomic_DNA"/>
</dbReference>
<accession>A0A8X6ULX8</accession>
<keyword evidence="2" id="KW-1185">Reference proteome</keyword>
<sequence>MLAALPFAAYAKRTLQRASAAATLCRASAHANTHYAALQNRAFAASSAVKPCLGLRQPQAAWPYIAFFAARIEDTSGRTRRCARAESQMTRFRLLEGFPGSTD</sequence>
<protein>
    <submittedName>
        <fullName evidence="1">Uncharacterized protein</fullName>
    </submittedName>
</protein>
<name>A0A8X6ULX8_NEPPI</name>
<dbReference type="AlphaFoldDB" id="A0A8X6ULX8"/>
<gene>
    <name evidence="1" type="ORF">NPIL_369811</name>
</gene>
<proteinExistence type="predicted"/>
<comment type="caution">
    <text evidence="1">The sequence shown here is derived from an EMBL/GenBank/DDBJ whole genome shotgun (WGS) entry which is preliminary data.</text>
</comment>
<organism evidence="1 2">
    <name type="scientific">Nephila pilipes</name>
    <name type="common">Giant wood spider</name>
    <name type="synonym">Nephila maculata</name>
    <dbReference type="NCBI Taxonomy" id="299642"/>
    <lineage>
        <taxon>Eukaryota</taxon>
        <taxon>Metazoa</taxon>
        <taxon>Ecdysozoa</taxon>
        <taxon>Arthropoda</taxon>
        <taxon>Chelicerata</taxon>
        <taxon>Arachnida</taxon>
        <taxon>Araneae</taxon>
        <taxon>Araneomorphae</taxon>
        <taxon>Entelegynae</taxon>
        <taxon>Araneoidea</taxon>
        <taxon>Nephilidae</taxon>
        <taxon>Nephila</taxon>
    </lineage>
</organism>
<evidence type="ECO:0000313" key="1">
    <source>
        <dbReference type="EMBL" id="GFU35670.1"/>
    </source>
</evidence>
<dbReference type="Proteomes" id="UP000887013">
    <property type="component" value="Unassembled WGS sequence"/>
</dbReference>